<name>A0A382FQR5_9ZZZZ</name>
<feature type="transmembrane region" description="Helical" evidence="1">
    <location>
        <begin position="14"/>
        <end position="33"/>
    </location>
</feature>
<gene>
    <name evidence="2" type="ORF">METZ01_LOCUS217863</name>
</gene>
<sequence>MKEQLIRTVDYTNVFYADMTIAVLTILLGIIFFRNRTLRYPLLVLGSLYLFLALLWHQSFSGLFG</sequence>
<evidence type="ECO:0000313" key="2">
    <source>
        <dbReference type="EMBL" id="SVB65009.1"/>
    </source>
</evidence>
<reference evidence="2" key="1">
    <citation type="submission" date="2018-05" db="EMBL/GenBank/DDBJ databases">
        <authorList>
            <person name="Lanie J.A."/>
            <person name="Ng W.-L."/>
            <person name="Kazmierczak K.M."/>
            <person name="Andrzejewski T.M."/>
            <person name="Davidsen T.M."/>
            <person name="Wayne K.J."/>
            <person name="Tettelin H."/>
            <person name="Glass J.I."/>
            <person name="Rusch D."/>
            <person name="Podicherti R."/>
            <person name="Tsui H.-C.T."/>
            <person name="Winkler M.E."/>
        </authorList>
    </citation>
    <scope>NUCLEOTIDE SEQUENCE</scope>
</reference>
<organism evidence="2">
    <name type="scientific">marine metagenome</name>
    <dbReference type="NCBI Taxonomy" id="408172"/>
    <lineage>
        <taxon>unclassified sequences</taxon>
        <taxon>metagenomes</taxon>
        <taxon>ecological metagenomes</taxon>
    </lineage>
</organism>
<keyword evidence="1" id="KW-0472">Membrane</keyword>
<feature type="transmembrane region" description="Helical" evidence="1">
    <location>
        <begin position="40"/>
        <end position="57"/>
    </location>
</feature>
<dbReference type="AlphaFoldDB" id="A0A382FQR5"/>
<accession>A0A382FQR5</accession>
<keyword evidence="1" id="KW-0812">Transmembrane</keyword>
<protein>
    <submittedName>
        <fullName evidence="2">Uncharacterized protein</fullName>
    </submittedName>
</protein>
<proteinExistence type="predicted"/>
<dbReference type="EMBL" id="UINC01051177">
    <property type="protein sequence ID" value="SVB65009.1"/>
    <property type="molecule type" value="Genomic_DNA"/>
</dbReference>
<evidence type="ECO:0000256" key="1">
    <source>
        <dbReference type="SAM" id="Phobius"/>
    </source>
</evidence>
<keyword evidence="1" id="KW-1133">Transmembrane helix</keyword>